<keyword evidence="2" id="KW-1185">Reference proteome</keyword>
<reference evidence="1 2" key="1">
    <citation type="submission" date="2016-10" db="EMBL/GenBank/DDBJ databases">
        <authorList>
            <person name="de Groot N.N."/>
        </authorList>
    </citation>
    <scope>NUCLEOTIDE SEQUENCE [LARGE SCALE GENOMIC DNA]</scope>
    <source>
        <strain evidence="1 2">CGMCC 1.10076</strain>
    </source>
</reference>
<evidence type="ECO:0008006" key="3">
    <source>
        <dbReference type="Google" id="ProtNLM"/>
    </source>
</evidence>
<name>A0A1G8YL68_9FLAO</name>
<evidence type="ECO:0000313" key="1">
    <source>
        <dbReference type="EMBL" id="SDK03204.1"/>
    </source>
</evidence>
<gene>
    <name evidence="1" type="ORF">SAMN04487935_2368</name>
</gene>
<dbReference type="STRING" id="1128970.SAMN04487935_2368"/>
<accession>A0A1G8YL68</accession>
<dbReference type="Proteomes" id="UP000199580">
    <property type="component" value="Unassembled WGS sequence"/>
</dbReference>
<evidence type="ECO:0000313" key="2">
    <source>
        <dbReference type="Proteomes" id="UP000199580"/>
    </source>
</evidence>
<sequence length="219" mass="25821">MAKCYIRTLPKPIMDTDIKKLNRFTTFPFVVDLLKRKKLTLLNPTFWEDYNDRETMEIYRQKTKSESIYALCFTHRNETIHHWNAFANGTSGCCIEFSPEKLFDILSRDSRISHGKTQYMSLKGLCDVETAQLPYLKRLPFEPEKEYRIIAASNEKQNATLEIDIDLNAIRRITISNKIPQTVFESMKKVLLEINPEFRGKIYHSTLFNNQTWIGHFKK</sequence>
<organism evidence="1 2">
    <name type="scientific">Flavobacterium noncentrifugens</name>
    <dbReference type="NCBI Taxonomy" id="1128970"/>
    <lineage>
        <taxon>Bacteria</taxon>
        <taxon>Pseudomonadati</taxon>
        <taxon>Bacteroidota</taxon>
        <taxon>Flavobacteriia</taxon>
        <taxon>Flavobacteriales</taxon>
        <taxon>Flavobacteriaceae</taxon>
        <taxon>Flavobacterium</taxon>
    </lineage>
</organism>
<dbReference type="AlphaFoldDB" id="A0A1G8YL68"/>
<protein>
    <recommendedName>
        <fullName evidence="3">DUF2971 domain-containing protein</fullName>
    </recommendedName>
</protein>
<dbReference type="EMBL" id="FNEZ01000003">
    <property type="protein sequence ID" value="SDK03204.1"/>
    <property type="molecule type" value="Genomic_DNA"/>
</dbReference>
<proteinExistence type="predicted"/>